<evidence type="ECO:0008006" key="5">
    <source>
        <dbReference type="Google" id="ProtNLM"/>
    </source>
</evidence>
<keyword evidence="1" id="KW-0175">Coiled coil</keyword>
<sequence length="348" mass="40521">MEFQLVSAQLAQSLGILYTQQNQKEKAKAYLDLALSQQKLLNNHSMISSCYMSLGEFSDKFNLEGESLIYYQKGLALAQKSESVELISSISDRLYEIFQKQGNSSLALKYLKMNLDAKAKMKSEQAKESLFRKSFARNIIKNEEAEKLKEKKTKIVLGLFLFFISMIFIHYFRKYWKSNRELKAIQQRNQEKIDKSQEENSKLYEDLAVVNKQMASSALQAIQKEQSLNQIVNRIKSTKSENSDSVHLLKSISKDIEKVNSTKNWEEFEIRFIEIHSHFFPKLLEVHPNLSYNERRLCAFLKLDMSTKEITNLTGQSLRAVELARIRLRKKLNLTNSDTTIFQYLSDF</sequence>
<evidence type="ECO:0000313" key="3">
    <source>
        <dbReference type="EMBL" id="MDF5691178.1"/>
    </source>
</evidence>
<dbReference type="Proteomes" id="UP001321344">
    <property type="component" value="Unassembled WGS sequence"/>
</dbReference>
<evidence type="ECO:0000313" key="4">
    <source>
        <dbReference type="Proteomes" id="UP001321344"/>
    </source>
</evidence>
<dbReference type="EMBL" id="JARJOW010000006">
    <property type="protein sequence ID" value="MDF5691178.1"/>
    <property type="molecule type" value="Genomic_DNA"/>
</dbReference>
<organism evidence="3 4">
    <name type="scientific">Aquirufa aurantiipilula</name>
    <dbReference type="NCBI Taxonomy" id="2696561"/>
    <lineage>
        <taxon>Bacteria</taxon>
        <taxon>Pseudomonadati</taxon>
        <taxon>Bacteroidota</taxon>
        <taxon>Cytophagia</taxon>
        <taxon>Cytophagales</taxon>
        <taxon>Flectobacillaceae</taxon>
        <taxon>Aquirufa</taxon>
    </lineage>
</organism>
<dbReference type="SUPFAM" id="SSF48452">
    <property type="entry name" value="TPR-like"/>
    <property type="match status" value="1"/>
</dbReference>
<dbReference type="InterPro" id="IPR016032">
    <property type="entry name" value="Sig_transdc_resp-reg_C-effctor"/>
</dbReference>
<name>A0ABT6BL13_9BACT</name>
<keyword evidence="2" id="KW-1133">Transmembrane helix</keyword>
<comment type="caution">
    <text evidence="3">The sequence shown here is derived from an EMBL/GenBank/DDBJ whole genome shotgun (WGS) entry which is preliminary data.</text>
</comment>
<dbReference type="Gene3D" id="1.25.40.10">
    <property type="entry name" value="Tetratricopeptide repeat domain"/>
    <property type="match status" value="1"/>
</dbReference>
<evidence type="ECO:0000256" key="1">
    <source>
        <dbReference type="SAM" id="Coils"/>
    </source>
</evidence>
<keyword evidence="2" id="KW-0472">Membrane</keyword>
<dbReference type="RefSeq" id="WP_276344529.1">
    <property type="nucleotide sequence ID" value="NZ_JARJOW010000006.1"/>
</dbReference>
<feature type="coiled-coil region" evidence="1">
    <location>
        <begin position="179"/>
        <end position="213"/>
    </location>
</feature>
<evidence type="ECO:0000256" key="2">
    <source>
        <dbReference type="SAM" id="Phobius"/>
    </source>
</evidence>
<proteinExistence type="predicted"/>
<keyword evidence="4" id="KW-1185">Reference proteome</keyword>
<gene>
    <name evidence="3" type="ORF">PQG43_09900</name>
</gene>
<dbReference type="InterPro" id="IPR011990">
    <property type="entry name" value="TPR-like_helical_dom_sf"/>
</dbReference>
<accession>A0ABT6BL13</accession>
<dbReference type="SUPFAM" id="SSF46894">
    <property type="entry name" value="C-terminal effector domain of the bipartite response regulators"/>
    <property type="match status" value="1"/>
</dbReference>
<protein>
    <recommendedName>
        <fullName evidence="5">Tetratricopeptide repeat protein</fullName>
    </recommendedName>
</protein>
<keyword evidence="2" id="KW-0812">Transmembrane</keyword>
<reference evidence="3 4" key="1">
    <citation type="submission" date="2023-03" db="EMBL/GenBank/DDBJ databases">
        <title>Genome sequencing of Aquirufa.</title>
        <authorList>
            <person name="Pitt A."/>
            <person name="Hahn M.W."/>
        </authorList>
    </citation>
    <scope>NUCLEOTIDE SEQUENCE [LARGE SCALE GENOMIC DNA]</scope>
    <source>
        <strain evidence="3 4">WAEICH-18A</strain>
    </source>
</reference>
<feature type="transmembrane region" description="Helical" evidence="2">
    <location>
        <begin position="155"/>
        <end position="172"/>
    </location>
</feature>